<keyword evidence="4" id="KW-1133">Transmembrane helix</keyword>
<keyword evidence="4" id="KW-0812">Transmembrane</keyword>
<proteinExistence type="inferred from homology"/>
<dbReference type="RefSeq" id="WP_054520940.1">
    <property type="nucleotide sequence ID" value="NZ_LGKO01000002.1"/>
</dbReference>
<dbReference type="PANTHER" id="PTHR43630">
    <property type="entry name" value="POLY-BETA-1,6-N-ACETYL-D-GLUCOSAMINE SYNTHASE"/>
    <property type="match status" value="1"/>
</dbReference>
<dbReference type="InterPro" id="IPR001173">
    <property type="entry name" value="Glyco_trans_2-like"/>
</dbReference>
<name>A0A0P6YHI7_9CHLR</name>
<evidence type="ECO:0000259" key="5">
    <source>
        <dbReference type="Pfam" id="PF00535"/>
    </source>
</evidence>
<dbReference type="OrthoDB" id="9766971at2"/>
<comment type="similarity">
    <text evidence="1">Belongs to the glycosyltransferase 2 family.</text>
</comment>
<dbReference type="SUPFAM" id="SSF53448">
    <property type="entry name" value="Nucleotide-diphospho-sugar transferases"/>
    <property type="match status" value="1"/>
</dbReference>
<keyword evidence="7" id="KW-1185">Reference proteome</keyword>
<reference evidence="6 7" key="1">
    <citation type="submission" date="2015-07" db="EMBL/GenBank/DDBJ databases">
        <title>Whole genome sequence of Thermanaerothrix daxensis DSM 23592.</title>
        <authorList>
            <person name="Hemp J."/>
            <person name="Ward L.M."/>
            <person name="Pace L.A."/>
            <person name="Fischer W.W."/>
        </authorList>
    </citation>
    <scope>NUCLEOTIDE SEQUENCE [LARGE SCALE GENOMIC DNA]</scope>
    <source>
        <strain evidence="6 7">GNS-1</strain>
    </source>
</reference>
<accession>A0A0P6YHI7</accession>
<feature type="transmembrane region" description="Helical" evidence="4">
    <location>
        <begin position="248"/>
        <end position="267"/>
    </location>
</feature>
<evidence type="ECO:0000256" key="1">
    <source>
        <dbReference type="ARBA" id="ARBA00006739"/>
    </source>
</evidence>
<keyword evidence="3 6" id="KW-0808">Transferase</keyword>
<dbReference type="GO" id="GO:0016757">
    <property type="term" value="F:glycosyltransferase activity"/>
    <property type="evidence" value="ECO:0007669"/>
    <property type="project" value="UniProtKB-KW"/>
</dbReference>
<dbReference type="InterPro" id="IPR029044">
    <property type="entry name" value="Nucleotide-diphossugar_trans"/>
</dbReference>
<dbReference type="PATRIC" id="fig|869279.4.peg.964"/>
<dbReference type="Proteomes" id="UP000050544">
    <property type="component" value="Unassembled WGS sequence"/>
</dbReference>
<evidence type="ECO:0000313" key="7">
    <source>
        <dbReference type="Proteomes" id="UP000050544"/>
    </source>
</evidence>
<evidence type="ECO:0000256" key="2">
    <source>
        <dbReference type="ARBA" id="ARBA00022676"/>
    </source>
</evidence>
<evidence type="ECO:0000256" key="4">
    <source>
        <dbReference type="SAM" id="Phobius"/>
    </source>
</evidence>
<dbReference type="AlphaFoldDB" id="A0A0P6YHI7"/>
<comment type="caution">
    <text evidence="6">The sequence shown here is derived from an EMBL/GenBank/DDBJ whole genome shotgun (WGS) entry which is preliminary data.</text>
</comment>
<organism evidence="6 7">
    <name type="scientific">Thermanaerothrix daxensis</name>
    <dbReference type="NCBI Taxonomy" id="869279"/>
    <lineage>
        <taxon>Bacteria</taxon>
        <taxon>Bacillati</taxon>
        <taxon>Chloroflexota</taxon>
        <taxon>Anaerolineae</taxon>
        <taxon>Anaerolineales</taxon>
        <taxon>Anaerolineaceae</taxon>
        <taxon>Thermanaerothrix</taxon>
    </lineage>
</organism>
<feature type="transmembrane region" description="Helical" evidence="4">
    <location>
        <begin position="273"/>
        <end position="294"/>
    </location>
</feature>
<keyword evidence="4" id="KW-0472">Membrane</keyword>
<dbReference type="PANTHER" id="PTHR43630:SF1">
    <property type="entry name" value="POLY-BETA-1,6-N-ACETYL-D-GLUCOSAMINE SYNTHASE"/>
    <property type="match status" value="1"/>
</dbReference>
<protein>
    <submittedName>
        <fullName evidence="6">Glycosyl transferase</fullName>
    </submittedName>
</protein>
<keyword evidence="2" id="KW-0328">Glycosyltransferase</keyword>
<sequence length="333" mass="37558">MRSVSVIVPCYNEEAHIGFLLEALVKQTYPLDHLEVIIADGMSTDRTREVIAGFAHTHPELRIRLVDNPKRIIPAALNAGLAAAQGDYVVRLDAHSIPAPDYIARCVTDLEAGLGDNVGGVWIIRPACPDWIARSIAIAAAHPLGVGDARYRHGGSPGWVDTVPFGAFRRDLFEQIGCFDETLLTNEDYEFNARLRGQGRRVYLDPQIRSEYIARPTLGALARQYWRYGYWKFQMLRRYPKTLRWRQALPPIFVSGILGLLLLSLFWSWAAYLLLIVLVTYLGTLLIGALPAAWRMREVRYLVGVPLAIATMHFAWGMGFLWSLITWLLGRKT</sequence>
<dbReference type="CDD" id="cd02525">
    <property type="entry name" value="Succinoglycan_BP_ExoA"/>
    <property type="match status" value="1"/>
</dbReference>
<evidence type="ECO:0000313" key="6">
    <source>
        <dbReference type="EMBL" id="KPL84427.1"/>
    </source>
</evidence>
<feature type="domain" description="Glycosyltransferase 2-like" evidence="5">
    <location>
        <begin position="5"/>
        <end position="176"/>
    </location>
</feature>
<evidence type="ECO:0000256" key="3">
    <source>
        <dbReference type="ARBA" id="ARBA00022679"/>
    </source>
</evidence>
<feature type="transmembrane region" description="Helical" evidence="4">
    <location>
        <begin position="301"/>
        <end position="325"/>
    </location>
</feature>
<dbReference type="STRING" id="869279.SE15_04770"/>
<dbReference type="Gene3D" id="3.90.550.10">
    <property type="entry name" value="Spore Coat Polysaccharide Biosynthesis Protein SpsA, Chain A"/>
    <property type="match status" value="1"/>
</dbReference>
<gene>
    <name evidence="6" type="ORF">SE15_04770</name>
</gene>
<dbReference type="Pfam" id="PF00535">
    <property type="entry name" value="Glycos_transf_2"/>
    <property type="match status" value="1"/>
</dbReference>
<dbReference type="EMBL" id="LGKO01000002">
    <property type="protein sequence ID" value="KPL84427.1"/>
    <property type="molecule type" value="Genomic_DNA"/>
</dbReference>